<evidence type="ECO:0000313" key="2">
    <source>
        <dbReference type="Proteomes" id="UP000799291"/>
    </source>
</evidence>
<name>A0A6G1JFT8_9PLEO</name>
<proteinExistence type="predicted"/>
<dbReference type="EMBL" id="MU005572">
    <property type="protein sequence ID" value="KAF2689003.1"/>
    <property type="molecule type" value="Genomic_DNA"/>
</dbReference>
<reference evidence="1" key="1">
    <citation type="journal article" date="2020" name="Stud. Mycol.">
        <title>101 Dothideomycetes genomes: a test case for predicting lifestyles and emergence of pathogens.</title>
        <authorList>
            <person name="Haridas S."/>
            <person name="Albert R."/>
            <person name="Binder M."/>
            <person name="Bloem J."/>
            <person name="Labutti K."/>
            <person name="Salamov A."/>
            <person name="Andreopoulos B."/>
            <person name="Baker S."/>
            <person name="Barry K."/>
            <person name="Bills G."/>
            <person name="Bluhm B."/>
            <person name="Cannon C."/>
            <person name="Castanera R."/>
            <person name="Culley D."/>
            <person name="Daum C."/>
            <person name="Ezra D."/>
            <person name="Gonzalez J."/>
            <person name="Henrissat B."/>
            <person name="Kuo A."/>
            <person name="Liang C."/>
            <person name="Lipzen A."/>
            <person name="Lutzoni F."/>
            <person name="Magnuson J."/>
            <person name="Mondo S."/>
            <person name="Nolan M."/>
            <person name="Ohm R."/>
            <person name="Pangilinan J."/>
            <person name="Park H.-J."/>
            <person name="Ramirez L."/>
            <person name="Alfaro M."/>
            <person name="Sun H."/>
            <person name="Tritt A."/>
            <person name="Yoshinaga Y."/>
            <person name="Zwiers L.-H."/>
            <person name="Turgeon B."/>
            <person name="Goodwin S."/>
            <person name="Spatafora J."/>
            <person name="Crous P."/>
            <person name="Grigoriev I."/>
        </authorList>
    </citation>
    <scope>NUCLEOTIDE SEQUENCE</scope>
    <source>
        <strain evidence="1">CBS 122367</strain>
    </source>
</reference>
<evidence type="ECO:0000313" key="1">
    <source>
        <dbReference type="EMBL" id="KAF2689003.1"/>
    </source>
</evidence>
<dbReference type="Proteomes" id="UP000799291">
    <property type="component" value="Unassembled WGS sequence"/>
</dbReference>
<dbReference type="AlphaFoldDB" id="A0A6G1JFT8"/>
<accession>A0A6G1JFT8</accession>
<organism evidence="1 2">
    <name type="scientific">Lentithecium fluviatile CBS 122367</name>
    <dbReference type="NCBI Taxonomy" id="1168545"/>
    <lineage>
        <taxon>Eukaryota</taxon>
        <taxon>Fungi</taxon>
        <taxon>Dikarya</taxon>
        <taxon>Ascomycota</taxon>
        <taxon>Pezizomycotina</taxon>
        <taxon>Dothideomycetes</taxon>
        <taxon>Pleosporomycetidae</taxon>
        <taxon>Pleosporales</taxon>
        <taxon>Massarineae</taxon>
        <taxon>Lentitheciaceae</taxon>
        <taxon>Lentithecium</taxon>
    </lineage>
</organism>
<keyword evidence="2" id="KW-1185">Reference proteome</keyword>
<gene>
    <name evidence="1" type="ORF">K458DRAFT_383674</name>
</gene>
<sequence length="226" mass="25252">MDSSSDAIHASLPAGLSRMVSMFGFPGSSFNGVLHQSDPSSHRLNSTLGYIESVLPTDPSQTRRSESSLKLLARVIASENARLAYVPQPLNEPYHPMQLLKEYDESYHHFRRDDLMALDPSSPIAQYLSNARDSKPPAGVYFLTHLDAYACLPRNKITIIVQLSVRWIIALEKVLVRYQPAPETAGLKDTHFKNVAGMAFLQRRVLYKARKNGTSTLGILAELKRE</sequence>
<protein>
    <submittedName>
        <fullName evidence="1">Uncharacterized protein</fullName>
    </submittedName>
</protein>